<dbReference type="InterPro" id="IPR010982">
    <property type="entry name" value="Lambda_DNA-bd_dom_sf"/>
</dbReference>
<keyword evidence="9" id="KW-1185">Reference proteome</keyword>
<dbReference type="EMBL" id="LJSX01000003">
    <property type="protein sequence ID" value="KPQ12256.1"/>
    <property type="molecule type" value="Genomic_DNA"/>
</dbReference>
<dbReference type="Proteomes" id="UP000050497">
    <property type="component" value="Unassembled WGS sequence"/>
</dbReference>
<dbReference type="SUPFAM" id="SSF53822">
    <property type="entry name" value="Periplasmic binding protein-like I"/>
    <property type="match status" value="1"/>
</dbReference>
<dbReference type="AlphaFoldDB" id="A0A0P7XXD4"/>
<protein>
    <submittedName>
        <fullName evidence="6">LacI family transcriptional regulator</fullName>
    </submittedName>
    <submittedName>
        <fullName evidence="7">Transcriptional regulator, LacI family</fullName>
    </submittedName>
</protein>
<evidence type="ECO:0000313" key="8">
    <source>
        <dbReference type="Proteomes" id="UP000050497"/>
    </source>
</evidence>
<accession>A0A0P7XXD4</accession>
<dbReference type="Gene3D" id="1.10.260.40">
    <property type="entry name" value="lambda repressor-like DNA-binding domains"/>
    <property type="match status" value="1"/>
</dbReference>
<dbReference type="RefSeq" id="WP_238947069.1">
    <property type="nucleotide sequence ID" value="NZ_FMBM01000001.1"/>
</dbReference>
<keyword evidence="2" id="KW-0805">Transcription regulation</keyword>
<name>A0A0P7XXD4_9HYPH</name>
<dbReference type="InterPro" id="IPR000843">
    <property type="entry name" value="HTH_LacI"/>
</dbReference>
<dbReference type="STRING" id="1653334.GA0071312_0588"/>
<reference evidence="6 8" key="1">
    <citation type="submission" date="2015-09" db="EMBL/GenBank/DDBJ databases">
        <title>Identification and resolution of microdiversity through metagenomic sequencing of parallel consortia.</title>
        <authorList>
            <person name="Nelson W.C."/>
            <person name="Romine M.F."/>
            <person name="Lindemann S.R."/>
        </authorList>
    </citation>
    <scope>NUCLEOTIDE SEQUENCE [LARGE SCALE GENOMIC DNA]</scope>
    <source>
        <strain evidence="6">HL-109</strain>
    </source>
</reference>
<dbReference type="InterPro" id="IPR028082">
    <property type="entry name" value="Peripla_BP_I"/>
</dbReference>
<dbReference type="PROSITE" id="PS50932">
    <property type="entry name" value="HTH_LACI_2"/>
    <property type="match status" value="1"/>
</dbReference>
<keyword evidence="1" id="KW-0678">Repressor</keyword>
<dbReference type="CDD" id="cd01392">
    <property type="entry name" value="HTH_LacI"/>
    <property type="match status" value="1"/>
</dbReference>
<dbReference type="Gene3D" id="3.40.50.2300">
    <property type="match status" value="2"/>
</dbReference>
<comment type="caution">
    <text evidence="6">The sequence shown here is derived from an EMBL/GenBank/DDBJ whole genome shotgun (WGS) entry which is preliminary data.</text>
</comment>
<gene>
    <name evidence="7" type="ORF">GA0071312_0588</name>
    <name evidence="6" type="ORF">HLUCCO17_03560</name>
</gene>
<dbReference type="Pfam" id="PF00356">
    <property type="entry name" value="LacI"/>
    <property type="match status" value="1"/>
</dbReference>
<sequence>MYLNEFGPESMVNGKRATSIDVARLAGVSQSAVSRTFRQGASVSATTAARVREAAEKLGYRPNIIARSFNTGQTKIIGLVVSYLESPFYSILVETLSRRLQEKGLHILVFLAEKPMSRVSSIVDEFLDYQVDAIVTASVSLDDKITRRCEAAGIPIVMLNRSQQGRRVSEVTSDNYSGACDVARHLASTGRSRIAHIAGWQGASTGVDRTAGFLAGLEESGIAPLAILGGDYARDKAVAAARTLFQEKTLPDAIFVGSDYMAFAVMDYIRFEVGLRIPEDVAIAGYDDVPIASWKSYELTTVRQPIEVMVDKTVAILTAQIAEVAEVSKVKIRNDLVIRRSTAGDAIR</sequence>
<dbReference type="CDD" id="cd06278">
    <property type="entry name" value="PBP1_LacI-like"/>
    <property type="match status" value="1"/>
</dbReference>
<dbReference type="SUPFAM" id="SSF47413">
    <property type="entry name" value="lambda repressor-like DNA-binding domains"/>
    <property type="match status" value="1"/>
</dbReference>
<evidence type="ECO:0000256" key="3">
    <source>
        <dbReference type="ARBA" id="ARBA00023125"/>
    </source>
</evidence>
<dbReference type="SMART" id="SM00354">
    <property type="entry name" value="HTH_LACI"/>
    <property type="match status" value="1"/>
</dbReference>
<proteinExistence type="predicted"/>
<evidence type="ECO:0000256" key="4">
    <source>
        <dbReference type="ARBA" id="ARBA00023163"/>
    </source>
</evidence>
<dbReference type="PANTHER" id="PTHR30146">
    <property type="entry name" value="LACI-RELATED TRANSCRIPTIONAL REPRESSOR"/>
    <property type="match status" value="1"/>
</dbReference>
<evidence type="ECO:0000313" key="6">
    <source>
        <dbReference type="EMBL" id="KPQ12256.1"/>
    </source>
</evidence>
<dbReference type="Proteomes" id="UP000182800">
    <property type="component" value="Unassembled WGS sequence"/>
</dbReference>
<organism evidence="6 8">
    <name type="scientific">Saliniramus fredricksonii</name>
    <dbReference type="NCBI Taxonomy" id="1653334"/>
    <lineage>
        <taxon>Bacteria</taxon>
        <taxon>Pseudomonadati</taxon>
        <taxon>Pseudomonadota</taxon>
        <taxon>Alphaproteobacteria</taxon>
        <taxon>Hyphomicrobiales</taxon>
        <taxon>Salinarimonadaceae</taxon>
        <taxon>Saliniramus</taxon>
    </lineage>
</organism>
<dbReference type="GO" id="GO:0003700">
    <property type="term" value="F:DNA-binding transcription factor activity"/>
    <property type="evidence" value="ECO:0007669"/>
    <property type="project" value="TreeGrafter"/>
</dbReference>
<keyword evidence="3" id="KW-0238">DNA-binding</keyword>
<evidence type="ECO:0000256" key="1">
    <source>
        <dbReference type="ARBA" id="ARBA00022491"/>
    </source>
</evidence>
<reference evidence="7 9" key="2">
    <citation type="submission" date="2016-08" db="EMBL/GenBank/DDBJ databases">
        <authorList>
            <person name="Varghese N."/>
            <person name="Submissions Spin"/>
        </authorList>
    </citation>
    <scope>NUCLEOTIDE SEQUENCE [LARGE SCALE GENOMIC DNA]</scope>
    <source>
        <strain evidence="7 9">HL-109</strain>
    </source>
</reference>
<evidence type="ECO:0000313" key="9">
    <source>
        <dbReference type="Proteomes" id="UP000182800"/>
    </source>
</evidence>
<dbReference type="Pfam" id="PF13377">
    <property type="entry name" value="Peripla_BP_3"/>
    <property type="match status" value="1"/>
</dbReference>
<evidence type="ECO:0000313" key="7">
    <source>
        <dbReference type="EMBL" id="SCC78958.1"/>
    </source>
</evidence>
<dbReference type="GO" id="GO:0000976">
    <property type="term" value="F:transcription cis-regulatory region binding"/>
    <property type="evidence" value="ECO:0007669"/>
    <property type="project" value="TreeGrafter"/>
</dbReference>
<dbReference type="EMBL" id="FMBM01000001">
    <property type="protein sequence ID" value="SCC78958.1"/>
    <property type="molecule type" value="Genomic_DNA"/>
</dbReference>
<dbReference type="InterPro" id="IPR046335">
    <property type="entry name" value="LacI/GalR-like_sensor"/>
</dbReference>
<evidence type="ECO:0000256" key="2">
    <source>
        <dbReference type="ARBA" id="ARBA00023015"/>
    </source>
</evidence>
<keyword evidence="4" id="KW-0804">Transcription</keyword>
<evidence type="ECO:0000259" key="5">
    <source>
        <dbReference type="PROSITE" id="PS50932"/>
    </source>
</evidence>
<dbReference type="PANTHER" id="PTHR30146:SF95">
    <property type="entry name" value="RIBOSE OPERON REPRESSOR"/>
    <property type="match status" value="1"/>
</dbReference>
<feature type="domain" description="HTH lacI-type" evidence="5">
    <location>
        <begin position="17"/>
        <end position="71"/>
    </location>
</feature>